<reference evidence="2" key="1">
    <citation type="submission" date="2018-11" db="EMBL/GenBank/DDBJ databases">
        <authorList>
            <consortium name="Genoscope - CEA"/>
            <person name="William W."/>
        </authorList>
    </citation>
    <scope>NUCLEOTIDE SEQUENCE</scope>
</reference>
<evidence type="ECO:0000313" key="2">
    <source>
        <dbReference type="EMBL" id="VDD09504.1"/>
    </source>
</evidence>
<dbReference type="EMBL" id="LR031873">
    <property type="protein sequence ID" value="VDD09504.1"/>
    <property type="molecule type" value="Genomic_DNA"/>
</dbReference>
<evidence type="ECO:0000259" key="1">
    <source>
        <dbReference type="Pfam" id="PF00085"/>
    </source>
</evidence>
<protein>
    <recommendedName>
        <fullName evidence="1">Thioredoxin domain-containing protein</fullName>
    </recommendedName>
</protein>
<dbReference type="PANTHER" id="PTHR46050">
    <property type="entry name" value="TPR REPEAT-CONTAINING THIOREDOXIN"/>
    <property type="match status" value="1"/>
</dbReference>
<dbReference type="AlphaFoldDB" id="A0A3P6C8P9"/>
<dbReference type="GO" id="GO:0005737">
    <property type="term" value="C:cytoplasm"/>
    <property type="evidence" value="ECO:0007669"/>
    <property type="project" value="TreeGrafter"/>
</dbReference>
<name>A0A3P6C8P9_BRAOL</name>
<accession>A0A3P6C8P9</accession>
<dbReference type="Pfam" id="PF00085">
    <property type="entry name" value="Thioredoxin"/>
    <property type="match status" value="1"/>
</dbReference>
<dbReference type="InterPro" id="IPR044534">
    <property type="entry name" value="TTL1-4"/>
</dbReference>
<dbReference type="InterPro" id="IPR036249">
    <property type="entry name" value="Thioredoxin-like_sf"/>
</dbReference>
<dbReference type="InterPro" id="IPR013766">
    <property type="entry name" value="Thioredoxin_domain"/>
</dbReference>
<organism evidence="2">
    <name type="scientific">Brassica oleracea</name>
    <name type="common">Wild cabbage</name>
    <dbReference type="NCBI Taxonomy" id="3712"/>
    <lineage>
        <taxon>Eukaryota</taxon>
        <taxon>Viridiplantae</taxon>
        <taxon>Streptophyta</taxon>
        <taxon>Embryophyta</taxon>
        <taxon>Tracheophyta</taxon>
        <taxon>Spermatophyta</taxon>
        <taxon>Magnoliopsida</taxon>
        <taxon>eudicotyledons</taxon>
        <taxon>Gunneridae</taxon>
        <taxon>Pentapetalae</taxon>
        <taxon>rosids</taxon>
        <taxon>malvids</taxon>
        <taxon>Brassicales</taxon>
        <taxon>Brassicaceae</taxon>
        <taxon>Brassiceae</taxon>
        <taxon>Brassica</taxon>
    </lineage>
</organism>
<sequence>MSSLFPFPSIPKKKESLCFTSNHHQTDKVKLYISPFVNTLCLRYPLVHFYKARPHVDVDESLALAKAESIKKVPTFKVYKEGDKVKEMVCPRLLVTSYLRTQLHISSYKTSFFSFFFLIQNL</sequence>
<proteinExistence type="predicted"/>
<dbReference type="CDD" id="cd02947">
    <property type="entry name" value="TRX_family"/>
    <property type="match status" value="1"/>
</dbReference>
<feature type="domain" description="Thioredoxin" evidence="1">
    <location>
        <begin position="35"/>
        <end position="90"/>
    </location>
</feature>
<dbReference type="Gene3D" id="3.40.30.10">
    <property type="entry name" value="Glutaredoxin"/>
    <property type="match status" value="1"/>
</dbReference>
<dbReference type="PANTHER" id="PTHR46050:SF29">
    <property type="entry name" value="TPR REPEAT-CONTAINING THIOREDOXIN TTL4"/>
    <property type="match status" value="1"/>
</dbReference>
<dbReference type="SUPFAM" id="SSF52833">
    <property type="entry name" value="Thioredoxin-like"/>
    <property type="match status" value="1"/>
</dbReference>
<gene>
    <name evidence="2" type="ORF">BOLC4T24955H</name>
</gene>